<organism evidence="2">
    <name type="scientific">uncultured Cytophagales bacterium</name>
    <dbReference type="NCBI Taxonomy" id="158755"/>
    <lineage>
        <taxon>Bacteria</taxon>
        <taxon>Pseudomonadati</taxon>
        <taxon>Bacteroidota</taxon>
        <taxon>Sphingobacteriia</taxon>
        <taxon>Sphingobacteriales</taxon>
        <taxon>environmental samples</taxon>
    </lineage>
</organism>
<feature type="region of interest" description="Disordered" evidence="1">
    <location>
        <begin position="1"/>
        <end position="75"/>
    </location>
</feature>
<feature type="compositionally biased region" description="Basic residues" evidence="1">
    <location>
        <begin position="65"/>
        <end position="75"/>
    </location>
</feature>
<evidence type="ECO:0000313" key="2">
    <source>
        <dbReference type="EMBL" id="CAA9317565.1"/>
    </source>
</evidence>
<accession>A0A6J4KXI3</accession>
<feature type="compositionally biased region" description="Basic residues" evidence="1">
    <location>
        <begin position="46"/>
        <end position="56"/>
    </location>
</feature>
<evidence type="ECO:0000256" key="1">
    <source>
        <dbReference type="SAM" id="MobiDB-lite"/>
    </source>
</evidence>
<protein>
    <submittedName>
        <fullName evidence="2">Uncharacterized protein</fullName>
    </submittedName>
</protein>
<proteinExistence type="predicted"/>
<gene>
    <name evidence="2" type="ORF">AVDCRST_MAG56-6720</name>
</gene>
<dbReference type="AlphaFoldDB" id="A0A6J4KXI3"/>
<reference evidence="2" key="1">
    <citation type="submission" date="2020-02" db="EMBL/GenBank/DDBJ databases">
        <authorList>
            <person name="Meier V. D."/>
        </authorList>
    </citation>
    <scope>NUCLEOTIDE SEQUENCE</scope>
    <source>
        <strain evidence="2">AVDCRST_MAG56</strain>
    </source>
</reference>
<feature type="compositionally biased region" description="Basic residues" evidence="1">
    <location>
        <begin position="19"/>
        <end position="30"/>
    </location>
</feature>
<feature type="non-terminal residue" evidence="2">
    <location>
        <position position="90"/>
    </location>
</feature>
<name>A0A6J4KXI3_9SPHI</name>
<sequence>DHSQDLPGLKQYHASTQRRQLRVHRVHPDRRRMGAPADLPDLRRNPLLRRLQKQARHQTLPPQRPPRRGLRRTRRTMAVVLRPPASSRMV</sequence>
<feature type="non-terminal residue" evidence="2">
    <location>
        <position position="1"/>
    </location>
</feature>
<dbReference type="EMBL" id="CADCTQ010000556">
    <property type="protein sequence ID" value="CAA9317565.1"/>
    <property type="molecule type" value="Genomic_DNA"/>
</dbReference>